<organism evidence="2">
    <name type="scientific">hydrothermal vent metagenome</name>
    <dbReference type="NCBI Taxonomy" id="652676"/>
    <lineage>
        <taxon>unclassified sequences</taxon>
        <taxon>metagenomes</taxon>
        <taxon>ecological metagenomes</taxon>
    </lineage>
</organism>
<protein>
    <submittedName>
        <fullName evidence="2">Lipid carrier: UDP-N-acetylgalactosaminyltransferase</fullName>
        <ecNumber evidence="2">2.4.1.-</ecNumber>
    </submittedName>
</protein>
<reference evidence="2" key="1">
    <citation type="submission" date="2015-10" db="EMBL/GenBank/DDBJ databases">
        <authorList>
            <person name="Gilbert D.G."/>
        </authorList>
    </citation>
    <scope>NUCLEOTIDE SEQUENCE</scope>
</reference>
<name>A0A160VEA7_9ZZZZ</name>
<feature type="domain" description="Bacterial sugar transferase" evidence="1">
    <location>
        <begin position="3"/>
        <end position="195"/>
    </location>
</feature>
<accession>A0A160VEA7</accession>
<dbReference type="EC" id="2.4.1.-" evidence="2"/>
<keyword evidence="2" id="KW-0328">Glycosyltransferase</keyword>
<dbReference type="GO" id="GO:0016757">
    <property type="term" value="F:glycosyltransferase activity"/>
    <property type="evidence" value="ECO:0007669"/>
    <property type="project" value="UniProtKB-KW"/>
</dbReference>
<dbReference type="GO" id="GO:0016780">
    <property type="term" value="F:phosphotransferase activity, for other substituted phosphate groups"/>
    <property type="evidence" value="ECO:0007669"/>
    <property type="project" value="TreeGrafter"/>
</dbReference>
<sequence length="243" mass="27787">MLKRFFDFFLALIGLLLFSPLLLICLLLIWLQDFHSPFYIAPRVGRDGKMFPMVKLRTMVVHADKSGVDSTSMDDKRITFIGQTIRRFKIDELTQLWNVFLGQMSLVGPRPQVERDVNIYTSEERHLLDVRPGITDFASIVFADEGSILAGRVDPDLAYNQLIRPWKSRLGLLYVRHRTLWIDFKLIVATIIAVLARNKALQMACKMLVYLDADHELLTVCSRNTELNPAPPPGADDIVQSRT</sequence>
<evidence type="ECO:0000313" key="2">
    <source>
        <dbReference type="EMBL" id="CUV08870.1"/>
    </source>
</evidence>
<dbReference type="AlphaFoldDB" id="A0A160VEA7"/>
<keyword evidence="2" id="KW-0808">Transferase</keyword>
<dbReference type="Pfam" id="PF02397">
    <property type="entry name" value="Bac_transf"/>
    <property type="match status" value="1"/>
</dbReference>
<evidence type="ECO:0000259" key="1">
    <source>
        <dbReference type="Pfam" id="PF02397"/>
    </source>
</evidence>
<dbReference type="PANTHER" id="PTHR30576:SF20">
    <property type="entry name" value="QUINOVOSAMINEPHOSPHOTRANSFERAE-RELATED"/>
    <property type="match status" value="1"/>
</dbReference>
<dbReference type="EMBL" id="FAXC01000135">
    <property type="protein sequence ID" value="CUV08870.1"/>
    <property type="molecule type" value="Genomic_DNA"/>
</dbReference>
<proteinExistence type="predicted"/>
<dbReference type="PANTHER" id="PTHR30576">
    <property type="entry name" value="COLANIC BIOSYNTHESIS UDP-GLUCOSE LIPID CARRIER TRANSFERASE"/>
    <property type="match status" value="1"/>
</dbReference>
<gene>
    <name evidence="2" type="ORF">MGWOODY_Mmi158</name>
</gene>
<dbReference type="InterPro" id="IPR003362">
    <property type="entry name" value="Bact_transf"/>
</dbReference>